<sequence>MLELNKYSINKIEDLKDFITVVLVIIDDIYHEMTPTHIKERRNINNLICAILFLI</sequence>
<dbReference type="Proteomes" id="UP000749471">
    <property type="component" value="Unassembled WGS sequence"/>
</dbReference>
<organism evidence="1 2">
    <name type="scientific">Tissierella simiarum</name>
    <dbReference type="NCBI Taxonomy" id="2841534"/>
    <lineage>
        <taxon>Bacteria</taxon>
        <taxon>Bacillati</taxon>
        <taxon>Bacillota</taxon>
        <taxon>Tissierellia</taxon>
        <taxon>Tissierellales</taxon>
        <taxon>Tissierellaceae</taxon>
        <taxon>Tissierella</taxon>
    </lineage>
</organism>
<evidence type="ECO:0000313" key="1">
    <source>
        <dbReference type="EMBL" id="MBU5439160.1"/>
    </source>
</evidence>
<reference evidence="1 2" key="1">
    <citation type="submission" date="2021-06" db="EMBL/GenBank/DDBJ databases">
        <authorList>
            <person name="Sun Q."/>
            <person name="Li D."/>
        </authorList>
    </citation>
    <scope>NUCLEOTIDE SEQUENCE [LARGE SCALE GENOMIC DNA]</scope>
    <source>
        <strain evidence="1 2">MSJ-40</strain>
    </source>
</reference>
<dbReference type="EMBL" id="JAHLPM010000012">
    <property type="protein sequence ID" value="MBU5439160.1"/>
    <property type="molecule type" value="Genomic_DNA"/>
</dbReference>
<gene>
    <name evidence="1" type="ORF">KQI42_14150</name>
</gene>
<keyword evidence="2" id="KW-1185">Reference proteome</keyword>
<name>A0ABS6E8A5_9FIRM</name>
<protein>
    <recommendedName>
        <fullName evidence="3">Transposase</fullName>
    </recommendedName>
</protein>
<accession>A0ABS6E8A5</accession>
<proteinExistence type="predicted"/>
<comment type="caution">
    <text evidence="1">The sequence shown here is derived from an EMBL/GenBank/DDBJ whole genome shotgun (WGS) entry which is preliminary data.</text>
</comment>
<evidence type="ECO:0008006" key="3">
    <source>
        <dbReference type="Google" id="ProtNLM"/>
    </source>
</evidence>
<evidence type="ECO:0000313" key="2">
    <source>
        <dbReference type="Proteomes" id="UP000749471"/>
    </source>
</evidence>